<evidence type="ECO:0000313" key="5">
    <source>
        <dbReference type="EMBL" id="RHY44764.1"/>
    </source>
</evidence>
<feature type="coiled-coil region" evidence="1">
    <location>
        <begin position="4"/>
        <end position="31"/>
    </location>
</feature>
<accession>A0A397CDZ5</accession>
<evidence type="ECO:0000313" key="3">
    <source>
        <dbReference type="EMBL" id="RHX97074.1"/>
    </source>
</evidence>
<sequence>MEFIDELLRDFEEPQAKLQKVEERVERLEEMFREEVGYYRSELTRYEMLYQKDTNDGLRWSDVKTGHYKTSSTSLPKMKTATTTGK</sequence>
<evidence type="ECO:0000313" key="7">
    <source>
        <dbReference type="EMBL" id="RHY69476.1"/>
    </source>
</evidence>
<organism evidence="5 14">
    <name type="scientific">Aphanomyces astaci</name>
    <name type="common">Crayfish plague agent</name>
    <dbReference type="NCBI Taxonomy" id="112090"/>
    <lineage>
        <taxon>Eukaryota</taxon>
        <taxon>Sar</taxon>
        <taxon>Stramenopiles</taxon>
        <taxon>Oomycota</taxon>
        <taxon>Saprolegniomycetes</taxon>
        <taxon>Saprolegniales</taxon>
        <taxon>Verrucalvaceae</taxon>
        <taxon>Aphanomyces</taxon>
    </lineage>
</organism>
<name>A0A397CDZ5_APHAT</name>
<dbReference type="EMBL" id="QUTD01008806">
    <property type="protein sequence ID" value="RHY44764.1"/>
    <property type="molecule type" value="Genomic_DNA"/>
</dbReference>
<protein>
    <submittedName>
        <fullName evidence="5">Uncharacterized protein</fullName>
    </submittedName>
</protein>
<evidence type="ECO:0000313" key="16">
    <source>
        <dbReference type="Proteomes" id="UP000286510"/>
    </source>
</evidence>
<evidence type="ECO:0000313" key="14">
    <source>
        <dbReference type="Proteomes" id="UP000266643"/>
    </source>
</evidence>
<evidence type="ECO:0000313" key="9">
    <source>
        <dbReference type="EMBL" id="RHZ11610.1"/>
    </source>
</evidence>
<evidence type="ECO:0000313" key="4">
    <source>
        <dbReference type="EMBL" id="RHY02629.1"/>
    </source>
</evidence>
<feature type="region of interest" description="Disordered" evidence="2">
    <location>
        <begin position="67"/>
        <end position="86"/>
    </location>
</feature>
<reference evidence="10 11" key="1">
    <citation type="submission" date="2018-08" db="EMBL/GenBank/DDBJ databases">
        <title>Aphanomyces genome sequencing and annotation.</title>
        <authorList>
            <person name="Minardi D."/>
            <person name="Oidtmann B."/>
            <person name="Van Der Giezen M."/>
            <person name="Studholme D.J."/>
        </authorList>
    </citation>
    <scope>NUCLEOTIDE SEQUENCE [LARGE SCALE GENOMIC DNA]</scope>
    <source>
        <strain evidence="8 12">197901</strain>
        <strain evidence="5 14">D2</strain>
        <strain evidence="9 16">FDL457</strain>
        <strain evidence="4 10">Kv</strain>
        <strain evidence="7 11">SA</strain>
        <strain evidence="6 15">Si</strain>
        <strain evidence="3 13">Yx</strain>
    </source>
</reference>
<evidence type="ECO:0000313" key="12">
    <source>
        <dbReference type="Proteomes" id="UP000266196"/>
    </source>
</evidence>
<gene>
    <name evidence="3" type="ORF">DYB25_008112</name>
    <name evidence="9" type="ORF">DYB26_008279</name>
    <name evidence="5" type="ORF">DYB30_012722</name>
    <name evidence="8" type="ORF">DYB31_008001</name>
    <name evidence="6" type="ORF">DYB34_011483</name>
    <name evidence="4" type="ORF">DYB36_009726</name>
    <name evidence="7" type="ORF">DYB38_001733</name>
</gene>
<dbReference type="EMBL" id="QUTB01007055">
    <property type="protein sequence ID" value="RHY47513.1"/>
    <property type="molecule type" value="Genomic_DNA"/>
</dbReference>
<evidence type="ECO:0000313" key="13">
    <source>
        <dbReference type="Proteomes" id="UP000266239"/>
    </source>
</evidence>
<evidence type="ECO:0000313" key="11">
    <source>
        <dbReference type="Proteomes" id="UP000265716"/>
    </source>
</evidence>
<dbReference type="AlphaFoldDB" id="A0A397CDZ5"/>
<comment type="caution">
    <text evidence="5">The sequence shown here is derived from an EMBL/GenBank/DDBJ whole genome shotgun (WGS) entry which is preliminary data.</text>
</comment>
<evidence type="ECO:0000313" key="10">
    <source>
        <dbReference type="Proteomes" id="UP000265427"/>
    </source>
</evidence>
<evidence type="ECO:0000313" key="15">
    <source>
        <dbReference type="Proteomes" id="UP000283543"/>
    </source>
</evidence>
<dbReference type="EMBL" id="QUTC01003538">
    <property type="protein sequence ID" value="RHY69476.1"/>
    <property type="molecule type" value="Genomic_DNA"/>
</dbReference>
<keyword evidence="1" id="KW-0175">Coiled coil</keyword>
<dbReference type="Proteomes" id="UP000266239">
    <property type="component" value="Unassembled WGS sequence"/>
</dbReference>
<evidence type="ECO:0000256" key="2">
    <source>
        <dbReference type="SAM" id="MobiDB-lite"/>
    </source>
</evidence>
<dbReference type="Proteomes" id="UP000286510">
    <property type="component" value="Unassembled WGS sequence"/>
</dbReference>
<evidence type="ECO:0000313" key="6">
    <source>
        <dbReference type="EMBL" id="RHY47513.1"/>
    </source>
</evidence>
<dbReference type="EMBL" id="QUTF01014787">
    <property type="protein sequence ID" value="RHZ11610.1"/>
    <property type="molecule type" value="Genomic_DNA"/>
</dbReference>
<dbReference type="EMBL" id="QUSZ01007413">
    <property type="protein sequence ID" value="RHY02629.1"/>
    <property type="molecule type" value="Genomic_DNA"/>
</dbReference>
<dbReference type="Proteomes" id="UP000265427">
    <property type="component" value="Unassembled WGS sequence"/>
</dbReference>
<dbReference type="Proteomes" id="UP000266196">
    <property type="component" value="Unassembled WGS sequence"/>
</dbReference>
<evidence type="ECO:0000313" key="8">
    <source>
        <dbReference type="EMBL" id="RHZ06813.1"/>
    </source>
</evidence>
<dbReference type="EMBL" id="QUTE01012567">
    <property type="protein sequence ID" value="RHZ06813.1"/>
    <property type="molecule type" value="Genomic_DNA"/>
</dbReference>
<proteinExistence type="predicted"/>
<dbReference type="Proteomes" id="UP000283543">
    <property type="component" value="Unassembled WGS sequence"/>
</dbReference>
<evidence type="ECO:0000256" key="1">
    <source>
        <dbReference type="SAM" id="Coils"/>
    </source>
</evidence>
<dbReference type="Proteomes" id="UP000266643">
    <property type="component" value="Unassembled WGS sequence"/>
</dbReference>
<dbReference type="Proteomes" id="UP000265716">
    <property type="component" value="Unassembled WGS sequence"/>
</dbReference>
<feature type="compositionally biased region" description="Polar residues" evidence="2">
    <location>
        <begin position="68"/>
        <end position="86"/>
    </location>
</feature>
<dbReference type="EMBL" id="QUTA01012941">
    <property type="protein sequence ID" value="RHX97074.1"/>
    <property type="molecule type" value="Genomic_DNA"/>
</dbReference>